<evidence type="ECO:0000313" key="3">
    <source>
        <dbReference type="EMBL" id="KAK7681490.1"/>
    </source>
</evidence>
<feature type="compositionally biased region" description="Polar residues" evidence="1">
    <location>
        <begin position="115"/>
        <end position="124"/>
    </location>
</feature>
<feature type="signal peptide" evidence="2">
    <location>
        <begin position="1"/>
        <end position="22"/>
    </location>
</feature>
<evidence type="ECO:0008006" key="5">
    <source>
        <dbReference type="Google" id="ProtNLM"/>
    </source>
</evidence>
<evidence type="ECO:0000313" key="4">
    <source>
        <dbReference type="Proteomes" id="UP001385951"/>
    </source>
</evidence>
<proteinExistence type="predicted"/>
<accession>A0AAW0FXN5</accession>
<dbReference type="EMBL" id="JASBNA010000041">
    <property type="protein sequence ID" value="KAK7681490.1"/>
    <property type="molecule type" value="Genomic_DNA"/>
</dbReference>
<evidence type="ECO:0000256" key="2">
    <source>
        <dbReference type="SAM" id="SignalP"/>
    </source>
</evidence>
<feature type="region of interest" description="Disordered" evidence="1">
    <location>
        <begin position="84"/>
        <end position="103"/>
    </location>
</feature>
<feature type="compositionally biased region" description="Acidic residues" evidence="1">
    <location>
        <begin position="87"/>
        <end position="100"/>
    </location>
</feature>
<feature type="compositionally biased region" description="Basic and acidic residues" evidence="1">
    <location>
        <begin position="126"/>
        <end position="136"/>
    </location>
</feature>
<comment type="caution">
    <text evidence="3">The sequence shown here is derived from an EMBL/GenBank/DDBJ whole genome shotgun (WGS) entry which is preliminary data.</text>
</comment>
<reference evidence="3 4" key="1">
    <citation type="submission" date="2022-09" db="EMBL/GenBank/DDBJ databases">
        <authorList>
            <person name="Palmer J.M."/>
        </authorList>
    </citation>
    <scope>NUCLEOTIDE SEQUENCE [LARGE SCALE GENOMIC DNA]</scope>
    <source>
        <strain evidence="3 4">DSM 7382</strain>
    </source>
</reference>
<organism evidence="3 4">
    <name type="scientific">Cerrena zonata</name>
    <dbReference type="NCBI Taxonomy" id="2478898"/>
    <lineage>
        <taxon>Eukaryota</taxon>
        <taxon>Fungi</taxon>
        <taxon>Dikarya</taxon>
        <taxon>Basidiomycota</taxon>
        <taxon>Agaricomycotina</taxon>
        <taxon>Agaricomycetes</taxon>
        <taxon>Polyporales</taxon>
        <taxon>Cerrenaceae</taxon>
        <taxon>Cerrena</taxon>
    </lineage>
</organism>
<protein>
    <recommendedName>
        <fullName evidence="5">Secreted protein</fullName>
    </recommendedName>
</protein>
<evidence type="ECO:0000256" key="1">
    <source>
        <dbReference type="SAM" id="MobiDB-lite"/>
    </source>
</evidence>
<keyword evidence="4" id="KW-1185">Reference proteome</keyword>
<gene>
    <name evidence="3" type="ORF">QCA50_015582</name>
</gene>
<keyword evidence="2" id="KW-0732">Signal</keyword>
<name>A0AAW0FXN5_9APHY</name>
<dbReference type="Proteomes" id="UP001385951">
    <property type="component" value="Unassembled WGS sequence"/>
</dbReference>
<dbReference type="AlphaFoldDB" id="A0AAW0FXN5"/>
<feature type="chain" id="PRO_5043553006" description="Secreted protein" evidence="2">
    <location>
        <begin position="23"/>
        <end position="136"/>
    </location>
</feature>
<sequence>MFRNTFLLPLVLLFLGIQYVLAAPIDATLLKRVNCDIASTRFGSSGGSPSSVDTRASLADCITSREPEPEPQPEPEVISIAEREAVEDVQEDEDDEDADTTVEKRVNCNIAATRFGSSGASPASVNDRRASLADCL</sequence>
<feature type="region of interest" description="Disordered" evidence="1">
    <location>
        <begin position="114"/>
        <end position="136"/>
    </location>
</feature>